<evidence type="ECO:0000313" key="8">
    <source>
        <dbReference type="Proteomes" id="UP000619265"/>
    </source>
</evidence>
<dbReference type="Gramene" id="Jr02_17100_p1">
    <property type="protein sequence ID" value="cds.Jr02_17100_p1"/>
    <property type="gene ID" value="Jr02_17100"/>
</dbReference>
<evidence type="ECO:0000256" key="5">
    <source>
        <dbReference type="ARBA" id="ARBA00023211"/>
    </source>
</evidence>
<keyword evidence="4" id="KW-0378">Hydrolase</keyword>
<accession>A0A833Y8A2</accession>
<proteinExistence type="predicted"/>
<dbReference type="GO" id="GO:0004722">
    <property type="term" value="F:protein serine/threonine phosphatase activity"/>
    <property type="evidence" value="ECO:0007669"/>
    <property type="project" value="UniProtKB-EC"/>
</dbReference>
<dbReference type="Pfam" id="PF16891">
    <property type="entry name" value="STPPase_N"/>
    <property type="match status" value="1"/>
</dbReference>
<sequence length="118" mass="13205">MEETLLDDIILRLTGAKVGRTTKQVQLTESEVRELCLSSKEIFLSQSNLLKLEAPVKICDDSQLVKQKTNFNKRGDKRSFKVPGKIKYNSFSMKVASSNFSQSSGGNNFFGMAFSEKS</sequence>
<evidence type="ECO:0000256" key="1">
    <source>
        <dbReference type="ARBA" id="ARBA00001936"/>
    </source>
</evidence>
<dbReference type="EMBL" id="LIHL02000002">
    <property type="protein sequence ID" value="KAF5478182.1"/>
    <property type="molecule type" value="Genomic_DNA"/>
</dbReference>
<comment type="cofactor">
    <cofactor evidence="1">
        <name>Mn(2+)</name>
        <dbReference type="ChEBI" id="CHEBI:29035"/>
    </cofactor>
</comment>
<dbReference type="InterPro" id="IPR031675">
    <property type="entry name" value="STPPase_N"/>
</dbReference>
<reference evidence="7" key="2">
    <citation type="submission" date="2020-03" db="EMBL/GenBank/DDBJ databases">
        <title>Walnut 2.0.</title>
        <authorList>
            <person name="Marrano A."/>
            <person name="Britton M."/>
            <person name="Zimin A.V."/>
            <person name="Zaini P.A."/>
            <person name="Workman R."/>
            <person name="Puiu D."/>
            <person name="Bianco L."/>
            <person name="Allen B.J."/>
            <person name="Troggio M."/>
            <person name="Leslie C.A."/>
            <person name="Timp W."/>
            <person name="Dendekar A."/>
            <person name="Salzberg S.L."/>
            <person name="Neale D.B."/>
        </authorList>
    </citation>
    <scope>NUCLEOTIDE SEQUENCE</scope>
    <source>
        <tissue evidence="7">Leaves</tissue>
    </source>
</reference>
<evidence type="ECO:0000256" key="3">
    <source>
        <dbReference type="ARBA" id="ARBA00022723"/>
    </source>
</evidence>
<dbReference type="Gene3D" id="3.60.21.10">
    <property type="match status" value="1"/>
</dbReference>
<reference evidence="7" key="1">
    <citation type="submission" date="2015-10" db="EMBL/GenBank/DDBJ databases">
        <authorList>
            <person name="Martinez-Garcia P.J."/>
            <person name="Crepeau M.W."/>
            <person name="Puiu D."/>
            <person name="Gonzalez-Ibeas D."/>
            <person name="Whalen J."/>
            <person name="Stevens K."/>
            <person name="Paul R."/>
            <person name="Butterfield T."/>
            <person name="Britton M."/>
            <person name="Reagan R."/>
            <person name="Chakraborty S."/>
            <person name="Walawage S.L."/>
            <person name="Vasquez-Gross H.A."/>
            <person name="Cardeno C."/>
            <person name="Famula R."/>
            <person name="Pratt K."/>
            <person name="Kuruganti S."/>
            <person name="Aradhya M.K."/>
            <person name="Leslie C.A."/>
            <person name="Dandekar A.M."/>
            <person name="Salzberg S.L."/>
            <person name="Wegrzyn J.L."/>
            <person name="Langley C.H."/>
            <person name="Neale D.B."/>
        </authorList>
    </citation>
    <scope>NUCLEOTIDE SEQUENCE</scope>
    <source>
        <tissue evidence="7">Leaves</tissue>
    </source>
</reference>
<feature type="domain" description="Serine-threonine protein phosphatase N-terminal" evidence="6">
    <location>
        <begin position="6"/>
        <end position="53"/>
    </location>
</feature>
<evidence type="ECO:0000313" key="7">
    <source>
        <dbReference type="EMBL" id="KAF5478182.1"/>
    </source>
</evidence>
<organism evidence="7 8">
    <name type="scientific">Juglans regia</name>
    <name type="common">English walnut</name>
    <dbReference type="NCBI Taxonomy" id="51240"/>
    <lineage>
        <taxon>Eukaryota</taxon>
        <taxon>Viridiplantae</taxon>
        <taxon>Streptophyta</taxon>
        <taxon>Embryophyta</taxon>
        <taxon>Tracheophyta</taxon>
        <taxon>Spermatophyta</taxon>
        <taxon>Magnoliopsida</taxon>
        <taxon>eudicotyledons</taxon>
        <taxon>Gunneridae</taxon>
        <taxon>Pentapetalae</taxon>
        <taxon>rosids</taxon>
        <taxon>fabids</taxon>
        <taxon>Fagales</taxon>
        <taxon>Juglandaceae</taxon>
        <taxon>Juglans</taxon>
    </lineage>
</organism>
<comment type="caution">
    <text evidence="7">The sequence shown here is derived from an EMBL/GenBank/DDBJ whole genome shotgun (WGS) entry which is preliminary data.</text>
</comment>
<evidence type="ECO:0000256" key="4">
    <source>
        <dbReference type="ARBA" id="ARBA00022801"/>
    </source>
</evidence>
<evidence type="ECO:0000256" key="2">
    <source>
        <dbReference type="ARBA" id="ARBA00013081"/>
    </source>
</evidence>
<dbReference type="InterPro" id="IPR029052">
    <property type="entry name" value="Metallo-depent_PP-like"/>
</dbReference>
<dbReference type="PANTHER" id="PTHR36723:SF1">
    <property type="entry name" value="F22C12.19"/>
    <property type="match status" value="1"/>
</dbReference>
<dbReference type="GO" id="GO:0046872">
    <property type="term" value="F:metal ion binding"/>
    <property type="evidence" value="ECO:0007669"/>
    <property type="project" value="UniProtKB-KW"/>
</dbReference>
<dbReference type="Proteomes" id="UP000619265">
    <property type="component" value="Unassembled WGS sequence"/>
</dbReference>
<evidence type="ECO:0000259" key="6">
    <source>
        <dbReference type="Pfam" id="PF16891"/>
    </source>
</evidence>
<dbReference type="EC" id="3.1.3.16" evidence="2"/>
<gene>
    <name evidence="7" type="ORF">F2P56_004765</name>
</gene>
<dbReference type="PANTHER" id="PTHR36723">
    <property type="entry name" value="F22C12.19"/>
    <property type="match status" value="1"/>
</dbReference>
<keyword evidence="3" id="KW-0479">Metal-binding</keyword>
<protein>
    <recommendedName>
        <fullName evidence="2">protein-serine/threonine phosphatase</fullName>
        <ecNumber evidence="2">3.1.3.16</ecNumber>
    </recommendedName>
</protein>
<name>A0A833Y8A2_JUGRE</name>
<keyword evidence="5" id="KW-0464">Manganese</keyword>
<dbReference type="AlphaFoldDB" id="A0A833Y8A2"/>